<dbReference type="Proteomes" id="UP000610760">
    <property type="component" value="Unassembled WGS sequence"/>
</dbReference>
<dbReference type="NCBIfam" id="NF009070">
    <property type="entry name" value="PRK12405.1"/>
    <property type="match status" value="1"/>
</dbReference>
<dbReference type="HAMAP" id="MF_00478">
    <property type="entry name" value="RsxE_RnfE"/>
    <property type="match status" value="1"/>
</dbReference>
<evidence type="ECO:0000256" key="3">
    <source>
        <dbReference type="ARBA" id="ARBA00022692"/>
    </source>
</evidence>
<protein>
    <recommendedName>
        <fullName evidence="8">Ion-translocating oxidoreductase complex subunit E</fullName>
        <ecNumber evidence="8">7.-.-.-</ecNumber>
    </recommendedName>
    <alternativeName>
        <fullName evidence="8">Rnf electron transport complex subunit E</fullName>
    </alternativeName>
</protein>
<dbReference type="EC" id="7.-.-.-" evidence="8"/>
<dbReference type="RefSeq" id="WP_249293678.1">
    <property type="nucleotide sequence ID" value="NZ_JACRSV010000001.1"/>
</dbReference>
<feature type="transmembrane region" description="Helical" evidence="8">
    <location>
        <begin position="126"/>
        <end position="148"/>
    </location>
</feature>
<evidence type="ECO:0000256" key="7">
    <source>
        <dbReference type="ARBA" id="ARBA00023136"/>
    </source>
</evidence>
<keyword evidence="6 8" id="KW-1133">Transmembrane helix</keyword>
<comment type="function">
    <text evidence="8">Part of a membrane-bound complex that couples electron transfer with translocation of ions across the membrane.</text>
</comment>
<dbReference type="GO" id="GO:0022900">
    <property type="term" value="P:electron transport chain"/>
    <property type="evidence" value="ECO:0007669"/>
    <property type="project" value="UniProtKB-UniRule"/>
</dbReference>
<proteinExistence type="inferred from homology"/>
<dbReference type="PANTHER" id="PTHR30586:SF0">
    <property type="entry name" value="ION-TRANSLOCATING OXIDOREDUCTASE COMPLEX SUBUNIT E"/>
    <property type="match status" value="1"/>
</dbReference>
<evidence type="ECO:0000256" key="8">
    <source>
        <dbReference type="HAMAP-Rule" id="MF_00478"/>
    </source>
</evidence>
<comment type="caution">
    <text evidence="9">The sequence shown here is derived from an EMBL/GenBank/DDBJ whole genome shotgun (WGS) entry which is preliminary data.</text>
</comment>
<reference evidence="9" key="1">
    <citation type="submission" date="2020-08" db="EMBL/GenBank/DDBJ databases">
        <title>Genome public.</title>
        <authorList>
            <person name="Liu C."/>
            <person name="Sun Q."/>
        </authorList>
    </citation>
    <scope>NUCLEOTIDE SEQUENCE</scope>
    <source>
        <strain evidence="9">NSJ-33</strain>
    </source>
</reference>
<keyword evidence="3 8" id="KW-0812">Transmembrane</keyword>
<feature type="transmembrane region" description="Helical" evidence="8">
    <location>
        <begin position="96"/>
        <end position="114"/>
    </location>
</feature>
<comment type="subunit">
    <text evidence="8">The complex is composed of six subunits: RnfA, RnfB, RnfC, RnfD, RnfE and RnfG.</text>
</comment>
<evidence type="ECO:0000256" key="4">
    <source>
        <dbReference type="ARBA" id="ARBA00022967"/>
    </source>
</evidence>
<comment type="subcellular location">
    <subcellularLocation>
        <location evidence="8">Cell membrane</location>
        <topology evidence="8">Multi-pass membrane protein</topology>
    </subcellularLocation>
    <subcellularLocation>
        <location evidence="1">Endomembrane system</location>
        <topology evidence="1">Multi-pass membrane protein</topology>
    </subcellularLocation>
</comment>
<dbReference type="PANTHER" id="PTHR30586">
    <property type="entry name" value="ELECTRON TRANSPORT COMPLEX PROTEIN RNFE"/>
    <property type="match status" value="1"/>
</dbReference>
<dbReference type="Pfam" id="PF02508">
    <property type="entry name" value="Rnf-Nqr"/>
    <property type="match status" value="1"/>
</dbReference>
<feature type="transmembrane region" description="Helical" evidence="8">
    <location>
        <begin position="70"/>
        <end position="90"/>
    </location>
</feature>
<keyword evidence="7 8" id="KW-0472">Membrane</keyword>
<sequence>MSWLKEFYKGILKENPVLVMLLGTCPTLAVTTMAFNGIGMGLATTFVLLGSSIVISLLKKVIPNQVRLPAFIVIIAGFVTIVGFLLQVYLPDLYGSLGVFLSLITVNCIILGRAEAFASKNSVGKSIADALGMGIGFTLALFLMGSIREILGQNTWFGIDVSLGMFEPIGLFISPAGGFMVFGLLVAIANKLSGYKISKKKGCAGCPSRGACHGEGETR</sequence>
<evidence type="ECO:0000256" key="6">
    <source>
        <dbReference type="ARBA" id="ARBA00022989"/>
    </source>
</evidence>
<evidence type="ECO:0000256" key="5">
    <source>
        <dbReference type="ARBA" id="ARBA00022982"/>
    </source>
</evidence>
<name>A0A926I1S3_9FIRM</name>
<evidence type="ECO:0000256" key="1">
    <source>
        <dbReference type="ARBA" id="ARBA00004127"/>
    </source>
</evidence>
<dbReference type="InterPro" id="IPR003667">
    <property type="entry name" value="NqrDE/RnfAE"/>
</dbReference>
<keyword evidence="10" id="KW-1185">Reference proteome</keyword>
<dbReference type="EMBL" id="JACRSV010000001">
    <property type="protein sequence ID" value="MBC8558793.1"/>
    <property type="molecule type" value="Genomic_DNA"/>
</dbReference>
<dbReference type="GO" id="GO:0012505">
    <property type="term" value="C:endomembrane system"/>
    <property type="evidence" value="ECO:0007669"/>
    <property type="project" value="UniProtKB-SubCell"/>
</dbReference>
<accession>A0A926I1S3</accession>
<dbReference type="InterPro" id="IPR010968">
    <property type="entry name" value="RnfE"/>
</dbReference>
<dbReference type="AlphaFoldDB" id="A0A926I1S3"/>
<dbReference type="NCBIfam" id="TIGR01948">
    <property type="entry name" value="rnfE"/>
    <property type="match status" value="1"/>
</dbReference>
<evidence type="ECO:0000313" key="9">
    <source>
        <dbReference type="EMBL" id="MBC8558793.1"/>
    </source>
</evidence>
<keyword evidence="4 8" id="KW-1278">Translocase</keyword>
<keyword evidence="2 8" id="KW-0813">Transport</keyword>
<feature type="transmembrane region" description="Helical" evidence="8">
    <location>
        <begin position="39"/>
        <end position="58"/>
    </location>
</feature>
<dbReference type="GO" id="GO:0005886">
    <property type="term" value="C:plasma membrane"/>
    <property type="evidence" value="ECO:0007669"/>
    <property type="project" value="UniProtKB-SubCell"/>
</dbReference>
<feature type="transmembrane region" description="Helical" evidence="8">
    <location>
        <begin position="168"/>
        <end position="189"/>
    </location>
</feature>
<dbReference type="PIRSF" id="PIRSF006102">
    <property type="entry name" value="NQR_DE"/>
    <property type="match status" value="1"/>
</dbReference>
<evidence type="ECO:0000256" key="2">
    <source>
        <dbReference type="ARBA" id="ARBA00022448"/>
    </source>
</evidence>
<evidence type="ECO:0000313" key="10">
    <source>
        <dbReference type="Proteomes" id="UP000610760"/>
    </source>
</evidence>
<gene>
    <name evidence="8" type="primary">rnfE</name>
    <name evidence="9" type="ORF">H8710_01790</name>
</gene>
<keyword evidence="5 8" id="KW-0249">Electron transport</keyword>
<keyword evidence="8" id="KW-1003">Cell membrane</keyword>
<organism evidence="9 10">
    <name type="scientific">Fumia xinanensis</name>
    <dbReference type="NCBI Taxonomy" id="2763659"/>
    <lineage>
        <taxon>Bacteria</taxon>
        <taxon>Bacillati</taxon>
        <taxon>Bacillota</taxon>
        <taxon>Clostridia</taxon>
        <taxon>Eubacteriales</taxon>
        <taxon>Oscillospiraceae</taxon>
        <taxon>Fumia</taxon>
    </lineage>
</organism>
<comment type="similarity">
    <text evidence="8">Belongs to the NqrDE/RnfAE family.</text>
</comment>